<keyword evidence="5" id="KW-1185">Reference proteome</keyword>
<evidence type="ECO:0000256" key="1">
    <source>
        <dbReference type="ARBA" id="ARBA00001947"/>
    </source>
</evidence>
<comment type="caution">
    <text evidence="4">The sequence shown here is derived from an EMBL/GenBank/DDBJ whole genome shotgun (WGS) entry which is preliminary data.</text>
</comment>
<comment type="similarity">
    <text evidence="2">Belongs to the peptidase M14 family.</text>
</comment>
<dbReference type="Proteomes" id="UP001217485">
    <property type="component" value="Unassembled WGS sequence"/>
</dbReference>
<sequence>MLLTRAEATGFRETSLHADVMRFVRALEGRNDPRLHVTTFGTSPGGRELPLLVLSKDGVRSPDEARRAGRPVVLMLDGIHPGEVEGKEASLALVRDLLDGRHPDWLDALVLLVVPLFNADGNDALDPRNRRLDLKKLTGQPGPVVGTRTQSQGINLNRDYLRQAAPEMRLLQRRVCIPWAPDLTIDNHATNGSVHRFQMTVDVPHTIESGRPEPIAMVRDRLVPDVIAAVRRRGFESGWYGNFVEDERVLDADGEVDPASPVGLGWMTYPHHPRFGSNYRGLTGRLDLLLECYSYLPFEERVQTASAWQIEALSWVATHADAVREVVAASARPPERVAVRYRLEPTGAPIDILTRSPRAFDGEPVTLRIPHHARFVGTTVVDRPRAYLVPPAIAEALRRHGLRVEPAGGIYDVEVARVASLGAEGGRAILEAARVGEVSVRWREEARRAPEGWSRVDTEQPLGAIAVYLCEPESDDGAVENGLVEAPAIGDEHPAWRVR</sequence>
<protein>
    <submittedName>
        <fullName evidence="4">M14 family metallopeptidase</fullName>
    </submittedName>
</protein>
<dbReference type="InterPro" id="IPR000834">
    <property type="entry name" value="Peptidase_M14"/>
</dbReference>
<dbReference type="Gene3D" id="3.40.630.10">
    <property type="entry name" value="Zn peptidases"/>
    <property type="match status" value="1"/>
</dbReference>
<organism evidence="4 5">
    <name type="scientific">Sorangium atrum</name>
    <dbReference type="NCBI Taxonomy" id="2995308"/>
    <lineage>
        <taxon>Bacteria</taxon>
        <taxon>Pseudomonadati</taxon>
        <taxon>Myxococcota</taxon>
        <taxon>Polyangia</taxon>
        <taxon>Polyangiales</taxon>
        <taxon>Polyangiaceae</taxon>
        <taxon>Sorangium</taxon>
    </lineage>
</organism>
<evidence type="ECO:0000259" key="3">
    <source>
        <dbReference type="Pfam" id="PF00246"/>
    </source>
</evidence>
<accession>A0ABT5CGB4</accession>
<evidence type="ECO:0000313" key="5">
    <source>
        <dbReference type="Proteomes" id="UP001217485"/>
    </source>
</evidence>
<name>A0ABT5CGB4_9BACT</name>
<reference evidence="4 5" key="1">
    <citation type="submission" date="2023-01" db="EMBL/GenBank/DDBJ databases">
        <title>Minimal conservation of predation-associated metabolite biosynthetic gene clusters underscores biosynthetic potential of Myxococcota including descriptions for ten novel species: Archangium lansinium sp. nov., Myxococcus landrumus sp. nov., Nannocystis bai.</title>
        <authorList>
            <person name="Ahearne A."/>
            <person name="Stevens C."/>
            <person name="Dowd S."/>
        </authorList>
    </citation>
    <scope>NUCLEOTIDE SEQUENCE [LARGE SCALE GENOMIC DNA]</scope>
    <source>
        <strain evidence="4 5">WIWO2</strain>
    </source>
</reference>
<gene>
    <name evidence="4" type="ORF">POL72_47630</name>
</gene>
<comment type="cofactor">
    <cofactor evidence="1">
        <name>Zn(2+)</name>
        <dbReference type="ChEBI" id="CHEBI:29105"/>
    </cofactor>
</comment>
<dbReference type="CDD" id="cd06241">
    <property type="entry name" value="M14-like"/>
    <property type="match status" value="1"/>
</dbReference>
<dbReference type="Pfam" id="PF00246">
    <property type="entry name" value="Peptidase_M14"/>
    <property type="match status" value="1"/>
</dbReference>
<evidence type="ECO:0000256" key="2">
    <source>
        <dbReference type="ARBA" id="ARBA00005988"/>
    </source>
</evidence>
<dbReference type="PANTHER" id="PTHR11705:SF145">
    <property type="entry name" value="PEPTIDASE M14 CARBOXYPEPTIDASE A DOMAIN-CONTAINING PROTEIN"/>
    <property type="match status" value="1"/>
</dbReference>
<dbReference type="PANTHER" id="PTHR11705">
    <property type="entry name" value="PROTEASE FAMILY M14 CARBOXYPEPTIDASE A,B"/>
    <property type="match status" value="1"/>
</dbReference>
<evidence type="ECO:0000313" key="4">
    <source>
        <dbReference type="EMBL" id="MDC0685470.1"/>
    </source>
</evidence>
<dbReference type="RefSeq" id="WP_272103771.1">
    <property type="nucleotide sequence ID" value="NZ_JAQNDK010000006.1"/>
</dbReference>
<proteinExistence type="inferred from homology"/>
<dbReference type="EMBL" id="JAQNDK010000006">
    <property type="protein sequence ID" value="MDC0685470.1"/>
    <property type="molecule type" value="Genomic_DNA"/>
</dbReference>
<feature type="domain" description="Peptidase M14" evidence="3">
    <location>
        <begin position="22"/>
        <end position="163"/>
    </location>
</feature>
<dbReference type="SUPFAM" id="SSF53187">
    <property type="entry name" value="Zn-dependent exopeptidases"/>
    <property type="match status" value="1"/>
</dbReference>